<dbReference type="AlphaFoldDB" id="A0A0C3J0M8"/>
<reference evidence="1 2" key="1">
    <citation type="submission" date="2014-04" db="EMBL/GenBank/DDBJ databases">
        <authorList>
            <consortium name="DOE Joint Genome Institute"/>
            <person name="Kuo A."/>
            <person name="Kohler A."/>
            <person name="Costa M.D."/>
            <person name="Nagy L.G."/>
            <person name="Floudas D."/>
            <person name="Copeland A."/>
            <person name="Barry K.W."/>
            <person name="Cichocki N."/>
            <person name="Veneault-Fourrey C."/>
            <person name="LaButti K."/>
            <person name="Lindquist E.A."/>
            <person name="Lipzen A."/>
            <person name="Lundell T."/>
            <person name="Morin E."/>
            <person name="Murat C."/>
            <person name="Sun H."/>
            <person name="Tunlid A."/>
            <person name="Henrissat B."/>
            <person name="Grigoriev I.V."/>
            <person name="Hibbett D.S."/>
            <person name="Martin F."/>
            <person name="Nordberg H.P."/>
            <person name="Cantor M.N."/>
            <person name="Hua S.X."/>
        </authorList>
    </citation>
    <scope>NUCLEOTIDE SEQUENCE [LARGE SCALE GENOMIC DNA]</scope>
    <source>
        <strain evidence="1 2">Marx 270</strain>
    </source>
</reference>
<evidence type="ECO:0000313" key="2">
    <source>
        <dbReference type="Proteomes" id="UP000054217"/>
    </source>
</evidence>
<accession>A0A0C3J0M8</accession>
<organism evidence="1 2">
    <name type="scientific">Pisolithus tinctorius Marx 270</name>
    <dbReference type="NCBI Taxonomy" id="870435"/>
    <lineage>
        <taxon>Eukaryota</taxon>
        <taxon>Fungi</taxon>
        <taxon>Dikarya</taxon>
        <taxon>Basidiomycota</taxon>
        <taxon>Agaricomycotina</taxon>
        <taxon>Agaricomycetes</taxon>
        <taxon>Agaricomycetidae</taxon>
        <taxon>Boletales</taxon>
        <taxon>Sclerodermatineae</taxon>
        <taxon>Pisolithaceae</taxon>
        <taxon>Pisolithus</taxon>
    </lineage>
</organism>
<reference evidence="2" key="2">
    <citation type="submission" date="2015-01" db="EMBL/GenBank/DDBJ databases">
        <title>Evolutionary Origins and Diversification of the Mycorrhizal Mutualists.</title>
        <authorList>
            <consortium name="DOE Joint Genome Institute"/>
            <consortium name="Mycorrhizal Genomics Consortium"/>
            <person name="Kohler A."/>
            <person name="Kuo A."/>
            <person name="Nagy L.G."/>
            <person name="Floudas D."/>
            <person name="Copeland A."/>
            <person name="Barry K.W."/>
            <person name="Cichocki N."/>
            <person name="Veneault-Fourrey C."/>
            <person name="LaButti K."/>
            <person name="Lindquist E.A."/>
            <person name="Lipzen A."/>
            <person name="Lundell T."/>
            <person name="Morin E."/>
            <person name="Murat C."/>
            <person name="Riley R."/>
            <person name="Ohm R."/>
            <person name="Sun H."/>
            <person name="Tunlid A."/>
            <person name="Henrissat B."/>
            <person name="Grigoriev I.V."/>
            <person name="Hibbett D.S."/>
            <person name="Martin F."/>
        </authorList>
    </citation>
    <scope>NUCLEOTIDE SEQUENCE [LARGE SCALE GENOMIC DNA]</scope>
    <source>
        <strain evidence="2">Marx 270</strain>
    </source>
</reference>
<dbReference type="OrthoDB" id="3265433at2759"/>
<protein>
    <submittedName>
        <fullName evidence="1">Uncharacterized protein</fullName>
    </submittedName>
</protein>
<keyword evidence="2" id="KW-1185">Reference proteome</keyword>
<name>A0A0C3J0M8_PISTI</name>
<sequence length="77" mass="9273">MTTATITQNAYAHQVSNLPWFWSIDVLTDTESITWMSECMSFIYVFYCTHWLQAKSVQDHWSQEEQLLMVEFQWMIN</sequence>
<dbReference type="InParanoid" id="A0A0C3J0M8"/>
<dbReference type="HOGENOM" id="CLU_003703_9_1_1"/>
<proteinExistence type="predicted"/>
<dbReference type="Proteomes" id="UP000054217">
    <property type="component" value="Unassembled WGS sequence"/>
</dbReference>
<dbReference type="EMBL" id="KN831981">
    <property type="protein sequence ID" value="KIO02643.1"/>
    <property type="molecule type" value="Genomic_DNA"/>
</dbReference>
<evidence type="ECO:0000313" key="1">
    <source>
        <dbReference type="EMBL" id="KIO02643.1"/>
    </source>
</evidence>
<gene>
    <name evidence="1" type="ORF">M404DRAFT_147575</name>
</gene>